<evidence type="ECO:0000256" key="3">
    <source>
        <dbReference type="ARBA" id="ARBA00022771"/>
    </source>
</evidence>
<evidence type="ECO:0000256" key="8">
    <source>
        <dbReference type="ARBA" id="ARBA00023163"/>
    </source>
</evidence>
<dbReference type="GO" id="GO:0005634">
    <property type="term" value="C:nucleus"/>
    <property type="evidence" value="ECO:0007669"/>
    <property type="project" value="TreeGrafter"/>
</dbReference>
<reference evidence="12 13" key="1">
    <citation type="journal article" date="2021" name="Nat. Commun.">
        <title>Incipient diploidization of the medicinal plant Perilla within 10,000 years.</title>
        <authorList>
            <person name="Zhang Y."/>
            <person name="Shen Q."/>
            <person name="Leng L."/>
            <person name="Zhang D."/>
            <person name="Chen S."/>
            <person name="Shi Y."/>
            <person name="Ning Z."/>
            <person name="Chen S."/>
        </authorList>
    </citation>
    <scope>NUCLEOTIDE SEQUENCE [LARGE SCALE GENOMIC DNA]</scope>
    <source>
        <strain evidence="13">cv. PC099</strain>
    </source>
</reference>
<dbReference type="GO" id="GO:0030154">
    <property type="term" value="P:cell differentiation"/>
    <property type="evidence" value="ECO:0007669"/>
    <property type="project" value="TreeGrafter"/>
</dbReference>
<evidence type="ECO:0000256" key="6">
    <source>
        <dbReference type="ARBA" id="ARBA00023125"/>
    </source>
</evidence>
<dbReference type="PROSITE" id="PS00344">
    <property type="entry name" value="GATA_ZN_FINGER_1"/>
    <property type="match status" value="1"/>
</dbReference>
<feature type="domain" description="GATA-type" evidence="11">
    <location>
        <begin position="237"/>
        <end position="273"/>
    </location>
</feature>
<evidence type="ECO:0000256" key="5">
    <source>
        <dbReference type="ARBA" id="ARBA00023015"/>
    </source>
</evidence>
<keyword evidence="7" id="KW-0010">Activator</keyword>
<feature type="compositionally biased region" description="Polar residues" evidence="10">
    <location>
        <begin position="207"/>
        <end position="222"/>
    </location>
</feature>
<evidence type="ECO:0000313" key="12">
    <source>
        <dbReference type="EMBL" id="KAH6836503.1"/>
    </source>
</evidence>
<evidence type="ECO:0000313" key="13">
    <source>
        <dbReference type="Proteomes" id="UP001190926"/>
    </source>
</evidence>
<name>A0AAD4JMG7_PERFH</name>
<comment type="caution">
    <text evidence="12">The sequence shown here is derived from an EMBL/GenBank/DDBJ whole genome shotgun (WGS) entry which is preliminary data.</text>
</comment>
<dbReference type="GO" id="GO:0043565">
    <property type="term" value="F:sequence-specific DNA binding"/>
    <property type="evidence" value="ECO:0007669"/>
    <property type="project" value="InterPro"/>
</dbReference>
<proteinExistence type="inferred from homology"/>
<dbReference type="PROSITE" id="PS50114">
    <property type="entry name" value="GATA_ZN_FINGER_2"/>
    <property type="match status" value="1"/>
</dbReference>
<evidence type="ECO:0000256" key="1">
    <source>
        <dbReference type="ARBA" id="ARBA00005694"/>
    </source>
</evidence>
<keyword evidence="8" id="KW-0804">Transcription</keyword>
<dbReference type="InterPro" id="IPR051140">
    <property type="entry name" value="GATA_TF"/>
</dbReference>
<dbReference type="FunFam" id="3.30.50.10:FF:000018">
    <property type="entry name" value="GATA transcription factor"/>
    <property type="match status" value="1"/>
</dbReference>
<gene>
    <name evidence="12" type="ORF">C2S53_005122</name>
</gene>
<dbReference type="CDD" id="cd00202">
    <property type="entry name" value="ZnF_GATA"/>
    <property type="match status" value="1"/>
</dbReference>
<dbReference type="Gene3D" id="3.30.50.10">
    <property type="entry name" value="Erythroid Transcription Factor GATA-1, subunit A"/>
    <property type="match status" value="1"/>
</dbReference>
<evidence type="ECO:0000256" key="10">
    <source>
        <dbReference type="SAM" id="MobiDB-lite"/>
    </source>
</evidence>
<dbReference type="SUPFAM" id="SSF57716">
    <property type="entry name" value="Glucocorticoid receptor-like (DNA-binding domain)"/>
    <property type="match status" value="1"/>
</dbReference>
<dbReference type="GO" id="GO:0008270">
    <property type="term" value="F:zinc ion binding"/>
    <property type="evidence" value="ECO:0007669"/>
    <property type="project" value="UniProtKB-KW"/>
</dbReference>
<sequence length="338" mass="37245">MAKVDPYGCWDGAVDGIAGDEELESMLGSILDFPDFPMENLECDGFAGEWDASKSQYLGPIPMDVLMGPPTIAQSKIDDGPSVFMHRPVALIDTTPETKQLTYQFEDAASSCIRRQNKSTKVQETGTFQSQSPVSVLENSGSALAGKNLLLKSHIAKRTRSKRARPAGASPWLLLSPLFSTLSASRKTCDAKKMKERRKKLPHPPVTKQTMENSSGTARNSYPASDYAELANAAAQPRPTKKCTHCEITKTPQWREGPLGPKTLCNACGVRYRSGRLYPEYRPAASPTFVPSLHSNSHKKVIEMRNKGKHQVNKIEQPSMSPQLEFIPVSSYLFDPIC</sequence>
<evidence type="ECO:0000256" key="4">
    <source>
        <dbReference type="ARBA" id="ARBA00022833"/>
    </source>
</evidence>
<protein>
    <recommendedName>
        <fullName evidence="11">GATA-type domain-containing protein</fullName>
    </recommendedName>
</protein>
<dbReference type="Proteomes" id="UP001190926">
    <property type="component" value="Unassembled WGS sequence"/>
</dbReference>
<keyword evidence="6" id="KW-0238">DNA-binding</keyword>
<dbReference type="PANTHER" id="PTHR45658">
    <property type="entry name" value="GATA TRANSCRIPTION FACTOR"/>
    <property type="match status" value="1"/>
</dbReference>
<organism evidence="12 13">
    <name type="scientific">Perilla frutescens var. hirtella</name>
    <name type="common">Perilla citriodora</name>
    <name type="synonym">Perilla setoyensis</name>
    <dbReference type="NCBI Taxonomy" id="608512"/>
    <lineage>
        <taxon>Eukaryota</taxon>
        <taxon>Viridiplantae</taxon>
        <taxon>Streptophyta</taxon>
        <taxon>Embryophyta</taxon>
        <taxon>Tracheophyta</taxon>
        <taxon>Spermatophyta</taxon>
        <taxon>Magnoliopsida</taxon>
        <taxon>eudicotyledons</taxon>
        <taxon>Gunneridae</taxon>
        <taxon>Pentapetalae</taxon>
        <taxon>asterids</taxon>
        <taxon>lamiids</taxon>
        <taxon>Lamiales</taxon>
        <taxon>Lamiaceae</taxon>
        <taxon>Nepetoideae</taxon>
        <taxon>Elsholtzieae</taxon>
        <taxon>Perilla</taxon>
    </lineage>
</organism>
<dbReference type="InterPro" id="IPR013088">
    <property type="entry name" value="Znf_NHR/GATA"/>
</dbReference>
<evidence type="ECO:0000256" key="7">
    <source>
        <dbReference type="ARBA" id="ARBA00023159"/>
    </source>
</evidence>
<feature type="region of interest" description="Disordered" evidence="10">
    <location>
        <begin position="190"/>
        <end position="222"/>
    </location>
</feature>
<keyword evidence="3 9" id="KW-0863">Zinc-finger</keyword>
<dbReference type="PANTHER" id="PTHR45658:SF134">
    <property type="entry name" value="GATA TYPE ZINC FINGER TRANSCRIPTION FACTOR FAMILY PROTEIN"/>
    <property type="match status" value="1"/>
</dbReference>
<evidence type="ECO:0000256" key="2">
    <source>
        <dbReference type="ARBA" id="ARBA00022723"/>
    </source>
</evidence>
<comment type="similarity">
    <text evidence="1">Belongs to the type IV zinc-finger family. Class A subfamily.</text>
</comment>
<evidence type="ECO:0000259" key="11">
    <source>
        <dbReference type="PROSITE" id="PS50114"/>
    </source>
</evidence>
<keyword evidence="4" id="KW-0862">Zinc</keyword>
<dbReference type="GO" id="GO:0006355">
    <property type="term" value="P:regulation of DNA-templated transcription"/>
    <property type="evidence" value="ECO:0007669"/>
    <property type="project" value="InterPro"/>
</dbReference>
<dbReference type="EMBL" id="SDAM02000019">
    <property type="protein sequence ID" value="KAH6836503.1"/>
    <property type="molecule type" value="Genomic_DNA"/>
</dbReference>
<dbReference type="AlphaFoldDB" id="A0AAD4JMG7"/>
<accession>A0AAD4JMG7</accession>
<keyword evidence="5" id="KW-0805">Transcription regulation</keyword>
<keyword evidence="13" id="KW-1185">Reference proteome</keyword>
<dbReference type="Pfam" id="PF00320">
    <property type="entry name" value="GATA"/>
    <property type="match status" value="1"/>
</dbReference>
<evidence type="ECO:0000256" key="9">
    <source>
        <dbReference type="PROSITE-ProRule" id="PRU00094"/>
    </source>
</evidence>
<dbReference type="InterPro" id="IPR000679">
    <property type="entry name" value="Znf_GATA"/>
</dbReference>
<keyword evidence="2" id="KW-0479">Metal-binding</keyword>
<dbReference type="SMART" id="SM00401">
    <property type="entry name" value="ZnF_GATA"/>
    <property type="match status" value="1"/>
</dbReference>